<keyword evidence="9" id="KW-1185">Reference proteome</keyword>
<dbReference type="SUPFAM" id="SSF141523">
    <property type="entry name" value="L,D-transpeptidase catalytic domain-like"/>
    <property type="match status" value="1"/>
</dbReference>
<keyword evidence="2" id="KW-0808">Transferase</keyword>
<dbReference type="GO" id="GO:0018104">
    <property type="term" value="P:peptidoglycan-protein cross-linking"/>
    <property type="evidence" value="ECO:0007669"/>
    <property type="project" value="TreeGrafter"/>
</dbReference>
<comment type="pathway">
    <text evidence="1 6">Cell wall biogenesis; peptidoglycan biosynthesis.</text>
</comment>
<dbReference type="InterPro" id="IPR050979">
    <property type="entry name" value="LD-transpeptidase"/>
</dbReference>
<dbReference type="EMBL" id="CP016379">
    <property type="protein sequence ID" value="AZR73791.1"/>
    <property type="molecule type" value="Genomic_DNA"/>
</dbReference>
<protein>
    <recommendedName>
        <fullName evidence="7">L,D-TPase catalytic domain-containing protein</fullName>
    </recommendedName>
</protein>
<reference evidence="8 9" key="1">
    <citation type="submission" date="2016-07" db="EMBL/GenBank/DDBJ databases">
        <title>Genome and transcriptome analysis of iron-reducing fermentative bacteria Anoxybacter fermentans.</title>
        <authorList>
            <person name="Zeng X."/>
            <person name="Shao Z."/>
        </authorList>
    </citation>
    <scope>NUCLEOTIDE SEQUENCE [LARGE SCALE GENOMIC DNA]</scope>
    <source>
        <strain evidence="8 9">DY22613</strain>
    </source>
</reference>
<dbReference type="CDD" id="cd16913">
    <property type="entry name" value="YkuD_like"/>
    <property type="match status" value="1"/>
</dbReference>
<dbReference type="InterPro" id="IPR005490">
    <property type="entry name" value="LD_TPept_cat_dom"/>
</dbReference>
<name>A0A3Q9HQZ2_9FIRM</name>
<dbReference type="Gene3D" id="2.40.440.10">
    <property type="entry name" value="L,D-transpeptidase catalytic domain-like"/>
    <property type="match status" value="1"/>
</dbReference>
<evidence type="ECO:0000256" key="4">
    <source>
        <dbReference type="ARBA" id="ARBA00022984"/>
    </source>
</evidence>
<evidence type="ECO:0000259" key="7">
    <source>
        <dbReference type="PROSITE" id="PS52029"/>
    </source>
</evidence>
<dbReference type="UniPathway" id="UPA00219"/>
<keyword evidence="3 6" id="KW-0133">Cell shape</keyword>
<dbReference type="GO" id="GO:0008360">
    <property type="term" value="P:regulation of cell shape"/>
    <property type="evidence" value="ECO:0007669"/>
    <property type="project" value="UniProtKB-UniRule"/>
</dbReference>
<evidence type="ECO:0000256" key="2">
    <source>
        <dbReference type="ARBA" id="ARBA00022679"/>
    </source>
</evidence>
<dbReference type="PROSITE" id="PS52029">
    <property type="entry name" value="LD_TPASE"/>
    <property type="match status" value="1"/>
</dbReference>
<proteinExistence type="predicted"/>
<dbReference type="GO" id="GO:0071972">
    <property type="term" value="F:peptidoglycan L,D-transpeptidase activity"/>
    <property type="evidence" value="ECO:0007669"/>
    <property type="project" value="TreeGrafter"/>
</dbReference>
<evidence type="ECO:0000256" key="1">
    <source>
        <dbReference type="ARBA" id="ARBA00004752"/>
    </source>
</evidence>
<dbReference type="OrthoDB" id="9787225at2"/>
<evidence type="ECO:0000256" key="6">
    <source>
        <dbReference type="PROSITE-ProRule" id="PRU01373"/>
    </source>
</evidence>
<dbReference type="InterPro" id="IPR038063">
    <property type="entry name" value="Transpep_catalytic_dom"/>
</dbReference>
<sequence>MRRLVFFILFLIFFCPIGIANSPELEIRINIPEFILRVYQSEEIIYEAPVGVGRPGHETPIGEFIIINKIKDPTWYPKNREPIPPGQTNPLGSYWLGLSKKGYGIHGNINSTSIGSSVSLGCIRMYNNDIELIYHLVEKGTRVKIYYQTIFLIKEGEDLKFRLLEDIYGYGTNNIFTFLNLIKDKEIKDKIFIPYLIYLLKTKEAGIYPVPHKVSFIYQNYFYKNIGFRFGNVIYIDPRAIPKLMQKEKELKIFLKNKERYITLDELESKLINHRIISHNKELIQIYSKNDFKVRGE</sequence>
<dbReference type="Pfam" id="PF03734">
    <property type="entry name" value="YkuD"/>
    <property type="match status" value="1"/>
</dbReference>
<dbReference type="KEGG" id="aft:BBF96_10575"/>
<accession>A0A3Q9HQZ2</accession>
<feature type="active site" description="Nucleophile" evidence="6">
    <location>
        <position position="122"/>
    </location>
</feature>
<evidence type="ECO:0000313" key="8">
    <source>
        <dbReference type="EMBL" id="AZR73791.1"/>
    </source>
</evidence>
<feature type="active site" description="Proton donor/acceptor" evidence="6">
    <location>
        <position position="106"/>
    </location>
</feature>
<dbReference type="GO" id="GO:0005576">
    <property type="term" value="C:extracellular region"/>
    <property type="evidence" value="ECO:0007669"/>
    <property type="project" value="TreeGrafter"/>
</dbReference>
<gene>
    <name evidence="8" type="ORF">BBF96_10575</name>
</gene>
<dbReference type="RefSeq" id="WP_127017138.1">
    <property type="nucleotide sequence ID" value="NZ_CP016379.1"/>
</dbReference>
<organism evidence="8 9">
    <name type="scientific">Anoxybacter fermentans</name>
    <dbReference type="NCBI Taxonomy" id="1323375"/>
    <lineage>
        <taxon>Bacteria</taxon>
        <taxon>Bacillati</taxon>
        <taxon>Bacillota</taxon>
        <taxon>Clostridia</taxon>
        <taxon>Halanaerobiales</taxon>
        <taxon>Anoxybacter</taxon>
    </lineage>
</organism>
<dbReference type="GO" id="GO:0071555">
    <property type="term" value="P:cell wall organization"/>
    <property type="evidence" value="ECO:0007669"/>
    <property type="project" value="UniProtKB-UniRule"/>
</dbReference>
<evidence type="ECO:0000313" key="9">
    <source>
        <dbReference type="Proteomes" id="UP000267250"/>
    </source>
</evidence>
<keyword evidence="5 6" id="KW-0961">Cell wall biogenesis/degradation</keyword>
<dbReference type="Proteomes" id="UP000267250">
    <property type="component" value="Chromosome"/>
</dbReference>
<feature type="domain" description="L,D-TPase catalytic" evidence="7">
    <location>
        <begin position="25"/>
        <end position="146"/>
    </location>
</feature>
<keyword evidence="4 6" id="KW-0573">Peptidoglycan synthesis</keyword>
<dbReference type="AlphaFoldDB" id="A0A3Q9HQZ2"/>
<evidence type="ECO:0000256" key="5">
    <source>
        <dbReference type="ARBA" id="ARBA00023316"/>
    </source>
</evidence>
<dbReference type="GO" id="GO:0016740">
    <property type="term" value="F:transferase activity"/>
    <property type="evidence" value="ECO:0007669"/>
    <property type="project" value="UniProtKB-KW"/>
</dbReference>
<evidence type="ECO:0000256" key="3">
    <source>
        <dbReference type="ARBA" id="ARBA00022960"/>
    </source>
</evidence>
<dbReference type="PANTHER" id="PTHR30582">
    <property type="entry name" value="L,D-TRANSPEPTIDASE"/>
    <property type="match status" value="1"/>
</dbReference>